<feature type="region of interest" description="Disordered" evidence="1">
    <location>
        <begin position="1"/>
        <end position="80"/>
    </location>
</feature>
<dbReference type="InterPro" id="IPR009636">
    <property type="entry name" value="SCAF"/>
</dbReference>
<evidence type="ECO:0000313" key="2">
    <source>
        <dbReference type="EMBL" id="QMV32401.1"/>
    </source>
</evidence>
<gene>
    <name evidence="2" type="ORF">U2_00026</name>
</gene>
<reference evidence="2 3" key="1">
    <citation type="submission" date="2020-07" db="EMBL/GenBank/DDBJ databases">
        <title>Ralstonia phages.</title>
        <authorList>
            <person name="Trotereau A."/>
            <person name="Boyer C."/>
            <person name="Torres-Barcelo C."/>
        </authorList>
    </citation>
    <scope>NUCLEOTIDE SEQUENCE [LARGE SCALE GENOMIC DNA]</scope>
</reference>
<protein>
    <recommendedName>
        <fullName evidence="4">Scaffolding protein</fullName>
    </recommendedName>
</protein>
<name>A0A7G5B7X8_9CAUD</name>
<evidence type="ECO:0000256" key="1">
    <source>
        <dbReference type="SAM" id="MobiDB-lite"/>
    </source>
</evidence>
<dbReference type="GO" id="GO:0019069">
    <property type="term" value="P:viral capsid assembly"/>
    <property type="evidence" value="ECO:0007669"/>
    <property type="project" value="InterPro"/>
</dbReference>
<feature type="compositionally biased region" description="Basic and acidic residues" evidence="1">
    <location>
        <begin position="23"/>
        <end position="80"/>
    </location>
</feature>
<dbReference type="Proteomes" id="UP000515258">
    <property type="component" value="Segment"/>
</dbReference>
<proteinExistence type="predicted"/>
<feature type="compositionally biased region" description="Basic and acidic residues" evidence="1">
    <location>
        <begin position="155"/>
        <end position="170"/>
    </location>
</feature>
<dbReference type="EMBL" id="MT740726">
    <property type="protein sequence ID" value="QMV32401.1"/>
    <property type="molecule type" value="Genomic_DNA"/>
</dbReference>
<dbReference type="Pfam" id="PF06810">
    <property type="entry name" value="Phage_scaffold"/>
    <property type="match status" value="1"/>
</dbReference>
<evidence type="ECO:0000313" key="3">
    <source>
        <dbReference type="Proteomes" id="UP000515258"/>
    </source>
</evidence>
<accession>A0A7G5B7X8</accession>
<feature type="region of interest" description="Disordered" evidence="1">
    <location>
        <begin position="138"/>
        <end position="180"/>
    </location>
</feature>
<sequence>MADPDPNPNPNPNPNPAPPTPPREPETFSKEYVRELREENKGYRLKAQEMERKAQEAEDRARKAAEEGEAKGKEAETKAEQRVIRAELKALAIKAGMVDLDGLKLADLSAVKLNPETGEVEGAEALMESLKKSKPYLFGAAHSSTPGNPPNPKTPEAKKATEMTDEEYKAARAGAIRGAK</sequence>
<feature type="compositionally biased region" description="Pro residues" evidence="1">
    <location>
        <begin position="1"/>
        <end position="22"/>
    </location>
</feature>
<evidence type="ECO:0008006" key="4">
    <source>
        <dbReference type="Google" id="ProtNLM"/>
    </source>
</evidence>
<organism evidence="2 3">
    <name type="scientific">Ralstonia phage Albius</name>
    <dbReference type="NCBI Taxonomy" id="2759712"/>
    <lineage>
        <taxon>Viruses</taxon>
        <taxon>Duplodnaviria</taxon>
        <taxon>Heunggongvirae</taxon>
        <taxon>Uroviricota</taxon>
        <taxon>Caudoviricetes</taxon>
        <taxon>Rahariannevirus</taxon>
        <taxon>Rahariannevirus raharianne</taxon>
    </lineage>
</organism>
<feature type="compositionally biased region" description="Low complexity" evidence="1">
    <location>
        <begin position="171"/>
        <end position="180"/>
    </location>
</feature>